<proteinExistence type="predicted"/>
<dbReference type="GO" id="GO:0009289">
    <property type="term" value="C:pilus"/>
    <property type="evidence" value="ECO:0007669"/>
    <property type="project" value="InterPro"/>
</dbReference>
<comment type="caution">
    <text evidence="3">The sequence shown here is derived from an EMBL/GenBank/DDBJ whole genome shotgun (WGS) entry which is preliminary data.</text>
</comment>
<dbReference type="EMBL" id="NOWC01000023">
    <property type="protein sequence ID" value="OZS73294.1"/>
    <property type="molecule type" value="Genomic_DNA"/>
</dbReference>
<dbReference type="SUPFAM" id="SSF49401">
    <property type="entry name" value="Bacterial adhesins"/>
    <property type="match status" value="1"/>
</dbReference>
<dbReference type="AlphaFoldDB" id="A0A264VPN8"/>
<keyword evidence="1" id="KW-0732">Signal</keyword>
<feature type="chain" id="PRO_5012062825" description="Fimbrial-type adhesion domain-containing protein" evidence="1">
    <location>
        <begin position="23"/>
        <end position="178"/>
    </location>
</feature>
<reference evidence="3 4" key="1">
    <citation type="submission" date="2017-07" db="EMBL/GenBank/DDBJ databases">
        <title>blaIMP-27 on transferable plasmids in Proteus mirabilis and Providencia rettgeri.</title>
        <authorList>
            <person name="Potter R."/>
        </authorList>
    </citation>
    <scope>NUCLEOTIDE SEQUENCE [LARGE SCALE GENOMIC DNA]</scope>
    <source>
        <strain evidence="3 4">PR1</strain>
    </source>
</reference>
<dbReference type="InterPro" id="IPR050263">
    <property type="entry name" value="Bact_Fimbrial_Adh_Pro"/>
</dbReference>
<organism evidence="3 4">
    <name type="scientific">Providencia rettgeri</name>
    <dbReference type="NCBI Taxonomy" id="587"/>
    <lineage>
        <taxon>Bacteria</taxon>
        <taxon>Pseudomonadati</taxon>
        <taxon>Pseudomonadota</taxon>
        <taxon>Gammaproteobacteria</taxon>
        <taxon>Enterobacterales</taxon>
        <taxon>Morganellaceae</taxon>
        <taxon>Providencia</taxon>
    </lineage>
</organism>
<dbReference type="RefSeq" id="WP_094962358.1">
    <property type="nucleotide sequence ID" value="NZ_NOWC01000023.1"/>
</dbReference>
<evidence type="ECO:0000256" key="1">
    <source>
        <dbReference type="SAM" id="SignalP"/>
    </source>
</evidence>
<dbReference type="PANTHER" id="PTHR33420">
    <property type="entry name" value="FIMBRIAL SUBUNIT ELFA-RELATED"/>
    <property type="match status" value="1"/>
</dbReference>
<dbReference type="InterPro" id="IPR000259">
    <property type="entry name" value="Adhesion_dom_fimbrial"/>
</dbReference>
<feature type="domain" description="Fimbrial-type adhesion" evidence="2">
    <location>
        <begin position="31"/>
        <end position="178"/>
    </location>
</feature>
<dbReference type="Gene3D" id="2.60.40.1090">
    <property type="entry name" value="Fimbrial-type adhesion domain"/>
    <property type="match status" value="1"/>
</dbReference>
<evidence type="ECO:0000313" key="4">
    <source>
        <dbReference type="Proteomes" id="UP000216001"/>
    </source>
</evidence>
<feature type="signal peptide" evidence="1">
    <location>
        <begin position="1"/>
        <end position="22"/>
    </location>
</feature>
<dbReference type="Proteomes" id="UP000216001">
    <property type="component" value="Unassembled WGS sequence"/>
</dbReference>
<dbReference type="InterPro" id="IPR008966">
    <property type="entry name" value="Adhesion_dom_sf"/>
</dbReference>
<dbReference type="Pfam" id="PF00419">
    <property type="entry name" value="Fimbrial"/>
    <property type="match status" value="1"/>
</dbReference>
<protein>
    <recommendedName>
        <fullName evidence="2">Fimbrial-type adhesion domain-containing protein</fullName>
    </recommendedName>
</protein>
<evidence type="ECO:0000313" key="3">
    <source>
        <dbReference type="EMBL" id="OZS73294.1"/>
    </source>
</evidence>
<evidence type="ECO:0000259" key="2">
    <source>
        <dbReference type="Pfam" id="PF00419"/>
    </source>
</evidence>
<dbReference type="GO" id="GO:0043709">
    <property type="term" value="P:cell adhesion involved in single-species biofilm formation"/>
    <property type="evidence" value="ECO:0007669"/>
    <property type="project" value="TreeGrafter"/>
</dbReference>
<sequence length="178" mass="18443">MKMKSLVIATTIALGLASAANAADVNSGRVTFTGTVLDTPCDLKAGQNGSDVKVNFNQLSKSQLNASATSAEAFTISLTNCDLTGKTTSIKFTSPSQDASNAFIGTQIDNLGIKLELANMGGDITLGTDKVLTGLNTTGDNDLEFNAIAYKTSAGTDPADLVSEGNFEVISNFVISYQ</sequence>
<gene>
    <name evidence="3" type="ORF">CHI95_17285</name>
</gene>
<accession>A0A264VPN8</accession>
<name>A0A264VPN8_PRORE</name>
<dbReference type="PANTHER" id="PTHR33420:SF11">
    <property type="entry name" value="FIMBRIAL-LIKE PROTEIN"/>
    <property type="match status" value="1"/>
</dbReference>
<dbReference type="InterPro" id="IPR036937">
    <property type="entry name" value="Adhesion_dom_fimbrial_sf"/>
</dbReference>